<keyword evidence="10" id="KW-1185">Reference proteome</keyword>
<comment type="subcellular location">
    <subcellularLocation>
        <location evidence="1">Cell membrane</location>
        <topology evidence="1">Multi-pass membrane protein</topology>
    </subcellularLocation>
</comment>
<reference evidence="9 10" key="1">
    <citation type="submission" date="2018-07" db="EMBL/GenBank/DDBJ databases">
        <title>GABA Modulating Bacteria of the Human Gut Microbiota.</title>
        <authorList>
            <person name="Strandwitz P."/>
            <person name="Kim K.H."/>
            <person name="Terekhova D."/>
            <person name="Liu J.K."/>
            <person name="Sharma A."/>
            <person name="Levering J."/>
            <person name="Mcdonald D."/>
            <person name="Dietrich D."/>
            <person name="Ramadhar T.R."/>
            <person name="Lekbua A."/>
            <person name="Mroue N."/>
            <person name="Liston C."/>
            <person name="Stewart E.J."/>
            <person name="Dubin M.J."/>
            <person name="Zengler K."/>
            <person name="Knight R."/>
            <person name="Gilbert J.A."/>
            <person name="Clardy J."/>
            <person name="Lewis K."/>
        </authorList>
    </citation>
    <scope>NUCLEOTIDE SEQUENCE [LARGE SCALE GENOMIC DNA]</scope>
    <source>
        <strain evidence="9 10">KLE1738</strain>
    </source>
</reference>
<dbReference type="GO" id="GO:0042910">
    <property type="term" value="F:xenobiotic transmembrane transporter activity"/>
    <property type="evidence" value="ECO:0007669"/>
    <property type="project" value="InterPro"/>
</dbReference>
<feature type="chain" id="PRO_5039215218" evidence="8">
    <location>
        <begin position="20"/>
        <end position="452"/>
    </location>
</feature>
<dbReference type="InterPro" id="IPR052031">
    <property type="entry name" value="Membrane_Transporter-Flippase"/>
</dbReference>
<evidence type="ECO:0000256" key="8">
    <source>
        <dbReference type="SAM" id="SignalP"/>
    </source>
</evidence>
<dbReference type="PIRSF" id="PIRSF006603">
    <property type="entry name" value="DinF"/>
    <property type="match status" value="1"/>
</dbReference>
<dbReference type="PANTHER" id="PTHR43549">
    <property type="entry name" value="MULTIDRUG RESISTANCE PROTEIN YPNP-RELATED"/>
    <property type="match status" value="1"/>
</dbReference>
<evidence type="ECO:0000313" key="10">
    <source>
        <dbReference type="Proteomes" id="UP000260649"/>
    </source>
</evidence>
<accession>A0A3E2B0U7</accession>
<dbReference type="Pfam" id="PF01554">
    <property type="entry name" value="MatE"/>
    <property type="match status" value="2"/>
</dbReference>
<keyword evidence="4 7" id="KW-0812">Transmembrane</keyword>
<gene>
    <name evidence="9" type="ORF">DV520_11410</name>
</gene>
<feature type="transmembrane region" description="Helical" evidence="7">
    <location>
        <begin position="186"/>
        <end position="208"/>
    </location>
</feature>
<dbReference type="PANTHER" id="PTHR43549:SF3">
    <property type="entry name" value="MULTIDRUG RESISTANCE PROTEIN YPNP-RELATED"/>
    <property type="match status" value="1"/>
</dbReference>
<dbReference type="OrthoDB" id="9776324at2"/>
<evidence type="ECO:0000313" key="9">
    <source>
        <dbReference type="EMBL" id="RFT05678.1"/>
    </source>
</evidence>
<dbReference type="EMBL" id="QQRQ01000036">
    <property type="protein sequence ID" value="RFT05678.1"/>
    <property type="molecule type" value="Genomic_DNA"/>
</dbReference>
<feature type="transmembrane region" description="Helical" evidence="7">
    <location>
        <begin position="344"/>
        <end position="362"/>
    </location>
</feature>
<evidence type="ECO:0000256" key="5">
    <source>
        <dbReference type="ARBA" id="ARBA00022989"/>
    </source>
</evidence>
<feature type="transmembrane region" description="Helical" evidence="7">
    <location>
        <begin position="92"/>
        <end position="113"/>
    </location>
</feature>
<evidence type="ECO:0000256" key="3">
    <source>
        <dbReference type="ARBA" id="ARBA00022475"/>
    </source>
</evidence>
<dbReference type="GO" id="GO:0015297">
    <property type="term" value="F:antiporter activity"/>
    <property type="evidence" value="ECO:0007669"/>
    <property type="project" value="InterPro"/>
</dbReference>
<feature type="transmembrane region" description="Helical" evidence="7">
    <location>
        <begin position="133"/>
        <end position="154"/>
    </location>
</feature>
<sequence>MTQGGIFRALLLFSLPLLAGNFFQQCYNTVDSIVLGNFVGKAALAAVGTTTPIINTLIGLFLGLSAGIGVVISQFYGAKEEEKVGQAVQTSLLLVLLLCGVFTAVGIAMVPGMLRLMATPADVFPQAARYLRIYFAGVSGLMLYNLGAGILRAVGDARRPLYFLLFSAGVNTGLDLLFVAVFHWGIAGAAIATVAAQVLSAGLVLGVLTRSRGCYRIQWRGMRMHRGILRNIFVVGVPSALQLAITSFSNVFVQSYVNRFASSCMAGWAAYQKIDAFVILPMTTLSVTATTFVGQNVGAGNWDRAKQGIRCALAMATVVTGVLLVPLMVFAQPLCTLFNQEPEVLGYGVYFIRLISPFYLVANFNQIYAGALRGAGDAKVPMVIMLGSFVVFRQLYLFVTYQVAGTLLPVALGYPVGWVVCSGVLLWYYRSGRWMAHSLVTPAGRGTDRERE</sequence>
<keyword evidence="5 7" id="KW-1133">Transmembrane helix</keyword>
<keyword evidence="3" id="KW-1003">Cell membrane</keyword>
<dbReference type="CDD" id="cd13138">
    <property type="entry name" value="MATE_yoeA_like"/>
    <property type="match status" value="1"/>
</dbReference>
<name>A0A3E2B0U7_9FIRM</name>
<feature type="transmembrane region" description="Helical" evidence="7">
    <location>
        <begin position="383"/>
        <end position="404"/>
    </location>
</feature>
<feature type="signal peptide" evidence="8">
    <location>
        <begin position="1"/>
        <end position="19"/>
    </location>
</feature>
<dbReference type="NCBIfam" id="TIGR00797">
    <property type="entry name" value="matE"/>
    <property type="match status" value="1"/>
</dbReference>
<dbReference type="AlphaFoldDB" id="A0A3E2B0U7"/>
<evidence type="ECO:0000256" key="2">
    <source>
        <dbReference type="ARBA" id="ARBA00022448"/>
    </source>
</evidence>
<organism evidence="9 10">
    <name type="scientific">Evtepia gabavorous</name>
    <dbReference type="NCBI Taxonomy" id="2211183"/>
    <lineage>
        <taxon>Bacteria</taxon>
        <taxon>Bacillati</taxon>
        <taxon>Bacillota</taxon>
        <taxon>Clostridia</taxon>
        <taxon>Eubacteriales</taxon>
        <taxon>Evtepia</taxon>
    </lineage>
</organism>
<feature type="transmembrane region" description="Helical" evidence="7">
    <location>
        <begin position="410"/>
        <end position="429"/>
    </location>
</feature>
<proteinExistence type="predicted"/>
<evidence type="ECO:0000256" key="6">
    <source>
        <dbReference type="ARBA" id="ARBA00023136"/>
    </source>
</evidence>
<dbReference type="InterPro" id="IPR048279">
    <property type="entry name" value="MdtK-like"/>
</dbReference>
<evidence type="ECO:0000256" key="1">
    <source>
        <dbReference type="ARBA" id="ARBA00004651"/>
    </source>
</evidence>
<feature type="transmembrane region" description="Helical" evidence="7">
    <location>
        <begin position="228"/>
        <end position="257"/>
    </location>
</feature>
<feature type="transmembrane region" description="Helical" evidence="7">
    <location>
        <begin position="52"/>
        <end position="72"/>
    </location>
</feature>
<feature type="transmembrane region" description="Helical" evidence="7">
    <location>
        <begin position="161"/>
        <end position="180"/>
    </location>
</feature>
<feature type="transmembrane region" description="Helical" evidence="7">
    <location>
        <begin position="311"/>
        <end position="332"/>
    </location>
</feature>
<evidence type="ECO:0000256" key="7">
    <source>
        <dbReference type="SAM" id="Phobius"/>
    </source>
</evidence>
<keyword evidence="2" id="KW-0813">Transport</keyword>
<feature type="transmembrane region" description="Helical" evidence="7">
    <location>
        <begin position="277"/>
        <end position="299"/>
    </location>
</feature>
<keyword evidence="6 7" id="KW-0472">Membrane</keyword>
<keyword evidence="8" id="KW-0732">Signal</keyword>
<dbReference type="Proteomes" id="UP000260649">
    <property type="component" value="Unassembled WGS sequence"/>
</dbReference>
<dbReference type="InterPro" id="IPR002528">
    <property type="entry name" value="MATE_fam"/>
</dbReference>
<evidence type="ECO:0000256" key="4">
    <source>
        <dbReference type="ARBA" id="ARBA00022692"/>
    </source>
</evidence>
<comment type="caution">
    <text evidence="9">The sequence shown here is derived from an EMBL/GenBank/DDBJ whole genome shotgun (WGS) entry which is preliminary data.</text>
</comment>
<dbReference type="GO" id="GO:0005886">
    <property type="term" value="C:plasma membrane"/>
    <property type="evidence" value="ECO:0007669"/>
    <property type="project" value="UniProtKB-SubCell"/>
</dbReference>
<protein>
    <submittedName>
        <fullName evidence="9">MATE family efflux transporter</fullName>
    </submittedName>
</protein>